<dbReference type="InterPro" id="IPR036921">
    <property type="entry name" value="PurM-like_N_sf"/>
</dbReference>
<dbReference type="CDD" id="cd02194">
    <property type="entry name" value="ThiL"/>
    <property type="match status" value="1"/>
</dbReference>
<dbReference type="InterPro" id="IPR036676">
    <property type="entry name" value="PurM-like_C_sf"/>
</dbReference>
<keyword evidence="1 2" id="KW-0784">Thiamine biosynthesis</keyword>
<dbReference type="GO" id="GO:0009228">
    <property type="term" value="P:thiamine biosynthetic process"/>
    <property type="evidence" value="ECO:0007669"/>
    <property type="project" value="UniProtKB-KW"/>
</dbReference>
<feature type="binding site" evidence="2">
    <location>
        <position position="52"/>
    </location>
    <ligand>
        <name>substrate</name>
    </ligand>
</feature>
<feature type="binding site" evidence="2">
    <location>
        <position position="218"/>
    </location>
    <ligand>
        <name>Mg(2+)</name>
        <dbReference type="ChEBI" id="CHEBI:18420"/>
        <label>5</label>
    </ligand>
</feature>
<dbReference type="GO" id="GO:0005524">
    <property type="term" value="F:ATP binding"/>
    <property type="evidence" value="ECO:0007669"/>
    <property type="project" value="UniProtKB-UniRule"/>
</dbReference>
<evidence type="ECO:0000259" key="3">
    <source>
        <dbReference type="Pfam" id="PF00586"/>
    </source>
</evidence>
<feature type="binding site" evidence="2">
    <location>
        <position position="267"/>
    </location>
    <ligand>
        <name>substrate</name>
    </ligand>
</feature>
<feature type="binding site" evidence="2">
    <location>
        <begin position="120"/>
        <end position="121"/>
    </location>
    <ligand>
        <name>ATP</name>
        <dbReference type="ChEBI" id="CHEBI:30616"/>
    </ligand>
</feature>
<keyword evidence="2" id="KW-0460">Magnesium</keyword>
<feature type="binding site" evidence="2">
    <location>
        <position position="45"/>
    </location>
    <ligand>
        <name>Mg(2+)</name>
        <dbReference type="ChEBI" id="CHEBI:18420"/>
        <label>1</label>
    </ligand>
</feature>
<feature type="binding site" evidence="2">
    <location>
        <position position="215"/>
    </location>
    <ligand>
        <name>Mg(2+)</name>
        <dbReference type="ChEBI" id="CHEBI:18420"/>
        <label>3</label>
    </ligand>
</feature>
<dbReference type="AlphaFoldDB" id="A0A5N3P8L2"/>
<keyword evidence="2 5" id="KW-0808">Transferase</keyword>
<dbReference type="Pfam" id="PF02769">
    <property type="entry name" value="AIRS_C"/>
    <property type="match status" value="1"/>
</dbReference>
<comment type="pathway">
    <text evidence="2">Cofactor biosynthesis; thiamine diphosphate biosynthesis; thiamine diphosphate from thiamine phosphate: step 1/1.</text>
</comment>
<dbReference type="EMBL" id="VCMV01000024">
    <property type="protein sequence ID" value="KAB0266073.1"/>
    <property type="molecule type" value="Genomic_DNA"/>
</dbReference>
<evidence type="ECO:0000259" key="4">
    <source>
        <dbReference type="Pfam" id="PF02769"/>
    </source>
</evidence>
<keyword evidence="6" id="KW-1185">Reference proteome</keyword>
<feature type="binding site" evidence="2">
    <location>
        <position position="28"/>
    </location>
    <ligand>
        <name>Mg(2+)</name>
        <dbReference type="ChEBI" id="CHEBI:18420"/>
        <label>4</label>
    </ligand>
</feature>
<dbReference type="Gene3D" id="3.30.1330.10">
    <property type="entry name" value="PurM-like, N-terminal domain"/>
    <property type="match status" value="1"/>
</dbReference>
<dbReference type="GO" id="GO:0009030">
    <property type="term" value="F:thiamine-phosphate kinase activity"/>
    <property type="evidence" value="ECO:0007669"/>
    <property type="project" value="UniProtKB-UniRule"/>
</dbReference>
<keyword evidence="2" id="KW-0547">Nucleotide-binding</keyword>
<dbReference type="GO" id="GO:0009229">
    <property type="term" value="P:thiamine diphosphate biosynthetic process"/>
    <property type="evidence" value="ECO:0007669"/>
    <property type="project" value="UniProtKB-UniRule"/>
</dbReference>
<dbReference type="Pfam" id="PF00586">
    <property type="entry name" value="AIRS"/>
    <property type="match status" value="1"/>
</dbReference>
<evidence type="ECO:0000313" key="6">
    <source>
        <dbReference type="Proteomes" id="UP000325684"/>
    </source>
</evidence>
<evidence type="ECO:0000313" key="5">
    <source>
        <dbReference type="EMBL" id="KAB0266073.1"/>
    </source>
</evidence>
<comment type="similarity">
    <text evidence="2">Belongs to the thiamine-monophosphate kinase family.</text>
</comment>
<comment type="catalytic activity">
    <reaction evidence="2">
        <text>thiamine phosphate + ATP = thiamine diphosphate + ADP</text>
        <dbReference type="Rhea" id="RHEA:15913"/>
        <dbReference type="ChEBI" id="CHEBI:30616"/>
        <dbReference type="ChEBI" id="CHEBI:37575"/>
        <dbReference type="ChEBI" id="CHEBI:58937"/>
        <dbReference type="ChEBI" id="CHEBI:456216"/>
        <dbReference type="EC" id="2.7.4.16"/>
    </reaction>
</comment>
<protein>
    <recommendedName>
        <fullName evidence="2">Thiamine-monophosphate kinase</fullName>
        <shortName evidence="2">TMP kinase</shortName>
        <shortName evidence="2">Thiamine-phosphate kinase</shortName>
        <ecNumber evidence="2">2.7.4.16</ecNumber>
    </recommendedName>
</protein>
<dbReference type="PANTHER" id="PTHR30270:SF0">
    <property type="entry name" value="THIAMINE-MONOPHOSPHATE KINASE"/>
    <property type="match status" value="1"/>
</dbReference>
<feature type="binding site" evidence="2">
    <location>
        <position position="323"/>
    </location>
    <ligand>
        <name>substrate</name>
    </ligand>
</feature>
<evidence type="ECO:0000256" key="1">
    <source>
        <dbReference type="ARBA" id="ARBA00022977"/>
    </source>
</evidence>
<dbReference type="Proteomes" id="UP000325684">
    <property type="component" value="Unassembled WGS sequence"/>
</dbReference>
<accession>A0A5N3P8L2</accession>
<comment type="function">
    <text evidence="2">Catalyzes the ATP-dependent phosphorylation of thiamine-monophosphate (TMP) to form thiamine-pyrophosphate (TPP), the active form of vitamin B1.</text>
</comment>
<evidence type="ECO:0000256" key="2">
    <source>
        <dbReference type="HAMAP-Rule" id="MF_02128"/>
    </source>
</evidence>
<dbReference type="UniPathway" id="UPA00060">
    <property type="reaction ID" value="UER00142"/>
</dbReference>
<dbReference type="SUPFAM" id="SSF56042">
    <property type="entry name" value="PurM C-terminal domain-like"/>
    <property type="match status" value="1"/>
</dbReference>
<keyword evidence="2" id="KW-0067">ATP-binding</keyword>
<sequence>MTRPSEDDLIARYFAPLAGEAGLGLRDDAACLSPKPAHDVVVTTDALVESVHFLPGDRPASIARKALGVNVSDLAAKGADPTGFVLSLALPDDWTEDWLADFVRGLAEAAADFSCPLLGGDTVKTHGPLTLSVTALGEVPAGRMVRRTTARIGDAICVTGTIGDSALGLALRLSPDWADDLTPVERRHLADRYLHPQPRHRLAEALRSHATAAMDVSDGLAGDLAKLMRASGASAVVELAQLPLSAAARKAVDLRPALLDTVVTGGDDYEILCTVSPSRLDSLRKEADSIGIPIAVIGQVVSGDDLPAFRLGESERRFHDGSYAHF</sequence>
<keyword evidence="2" id="KW-0479">Metal-binding</keyword>
<comment type="caution">
    <text evidence="5">The sequence shown here is derived from an EMBL/GenBank/DDBJ whole genome shotgun (WGS) entry which is preliminary data.</text>
</comment>
<feature type="binding site" evidence="2">
    <location>
        <position position="28"/>
    </location>
    <ligand>
        <name>Mg(2+)</name>
        <dbReference type="ChEBI" id="CHEBI:18420"/>
        <label>3</label>
    </ligand>
</feature>
<feature type="binding site" evidence="2">
    <location>
        <position position="45"/>
    </location>
    <ligand>
        <name>Mg(2+)</name>
        <dbReference type="ChEBI" id="CHEBI:18420"/>
        <label>2</label>
    </ligand>
</feature>
<dbReference type="OrthoDB" id="9802811at2"/>
<dbReference type="InterPro" id="IPR016188">
    <property type="entry name" value="PurM-like_N"/>
</dbReference>
<feature type="binding site" evidence="2">
    <location>
        <position position="217"/>
    </location>
    <ligand>
        <name>ATP</name>
        <dbReference type="ChEBI" id="CHEBI:30616"/>
    </ligand>
</feature>
<comment type="caution">
    <text evidence="2">Lacks conserved residue(s) required for the propagation of feature annotation.</text>
</comment>
<keyword evidence="2 5" id="KW-0418">Kinase</keyword>
<dbReference type="GO" id="GO:0000287">
    <property type="term" value="F:magnesium ion binding"/>
    <property type="evidence" value="ECO:0007669"/>
    <property type="project" value="UniProtKB-UniRule"/>
</dbReference>
<feature type="binding site" evidence="2">
    <location>
        <position position="44"/>
    </location>
    <ligand>
        <name>Mg(2+)</name>
        <dbReference type="ChEBI" id="CHEBI:18420"/>
        <label>1</label>
    </ligand>
</feature>
<dbReference type="PIRSF" id="PIRSF005303">
    <property type="entry name" value="Thiam_monoph_kin"/>
    <property type="match status" value="1"/>
</dbReference>
<feature type="binding site" evidence="2">
    <location>
        <position position="147"/>
    </location>
    <ligand>
        <name>ATP</name>
        <dbReference type="ChEBI" id="CHEBI:30616"/>
    </ligand>
</feature>
<feature type="binding site" evidence="2">
    <location>
        <position position="73"/>
    </location>
    <ligand>
        <name>Mg(2+)</name>
        <dbReference type="ChEBI" id="CHEBI:18420"/>
        <label>2</label>
    </ligand>
</feature>
<dbReference type="PANTHER" id="PTHR30270">
    <property type="entry name" value="THIAMINE-MONOPHOSPHATE KINASE"/>
    <property type="match status" value="1"/>
</dbReference>
<comment type="miscellaneous">
    <text evidence="2">Reaction mechanism of ThiL seems to utilize a direct, inline transfer of the gamma-phosphate of ATP to TMP rather than a phosphorylated enzyme intermediate.</text>
</comment>
<organism evidence="5 6">
    <name type="scientific">Microvirga brassicacearum</name>
    <dbReference type="NCBI Taxonomy" id="2580413"/>
    <lineage>
        <taxon>Bacteria</taxon>
        <taxon>Pseudomonadati</taxon>
        <taxon>Pseudomonadota</taxon>
        <taxon>Alphaproteobacteria</taxon>
        <taxon>Hyphomicrobiales</taxon>
        <taxon>Methylobacteriaceae</taxon>
        <taxon>Microvirga</taxon>
    </lineage>
</organism>
<dbReference type="InterPro" id="IPR010918">
    <property type="entry name" value="PurM-like_C_dom"/>
</dbReference>
<dbReference type="NCBIfam" id="TIGR01379">
    <property type="entry name" value="thiL"/>
    <property type="match status" value="1"/>
</dbReference>
<dbReference type="Gene3D" id="3.90.650.10">
    <property type="entry name" value="PurM-like C-terminal domain"/>
    <property type="match status" value="1"/>
</dbReference>
<feature type="domain" description="PurM-like C-terminal" evidence="4">
    <location>
        <begin position="152"/>
        <end position="305"/>
    </location>
</feature>
<feature type="binding site" evidence="2">
    <location>
        <position position="121"/>
    </location>
    <ligand>
        <name>Mg(2+)</name>
        <dbReference type="ChEBI" id="CHEBI:18420"/>
        <label>1</label>
    </ligand>
</feature>
<dbReference type="EC" id="2.7.4.16" evidence="2"/>
<name>A0A5N3P8L2_9HYPH</name>
<dbReference type="InterPro" id="IPR006283">
    <property type="entry name" value="ThiL-like"/>
</dbReference>
<dbReference type="HAMAP" id="MF_02128">
    <property type="entry name" value="TMP_kinase"/>
    <property type="match status" value="1"/>
</dbReference>
<dbReference type="SUPFAM" id="SSF55326">
    <property type="entry name" value="PurM N-terminal domain-like"/>
    <property type="match status" value="1"/>
</dbReference>
<feature type="binding site" evidence="2">
    <location>
        <position position="43"/>
    </location>
    <ligand>
        <name>Mg(2+)</name>
        <dbReference type="ChEBI" id="CHEBI:18420"/>
        <label>4</label>
    </ligand>
</feature>
<feature type="binding site" evidence="2">
    <location>
        <position position="73"/>
    </location>
    <ligand>
        <name>Mg(2+)</name>
        <dbReference type="ChEBI" id="CHEBI:18420"/>
        <label>4</label>
    </ligand>
</feature>
<dbReference type="RefSeq" id="WP_150945884.1">
    <property type="nucleotide sequence ID" value="NZ_VCMV01000024.1"/>
</dbReference>
<feature type="domain" description="PurM-like N-terminal" evidence="3">
    <location>
        <begin position="27"/>
        <end position="139"/>
    </location>
</feature>
<feature type="binding site" evidence="2">
    <location>
        <position position="73"/>
    </location>
    <ligand>
        <name>Mg(2+)</name>
        <dbReference type="ChEBI" id="CHEBI:18420"/>
        <label>3</label>
    </ligand>
</feature>
<reference evidence="5 6" key="1">
    <citation type="journal article" date="2019" name="Microorganisms">
        <title>Genome Insights into the Novel Species Microvirga brassicacearum, a Rapeseed Endophyte with Biotechnological Potential.</title>
        <authorList>
            <person name="Jimenez-Gomez A."/>
            <person name="Saati-Santamaria Z."/>
            <person name="Igual J.M."/>
            <person name="Rivas R."/>
            <person name="Mateos P.F."/>
            <person name="Garcia-Fraile P."/>
        </authorList>
    </citation>
    <scope>NUCLEOTIDE SEQUENCE [LARGE SCALE GENOMIC DNA]</scope>
    <source>
        <strain evidence="5 6">CDVBN77</strain>
    </source>
</reference>
<gene>
    <name evidence="2 5" type="primary">thiL</name>
    <name evidence="5" type="ORF">FEZ63_15030</name>
</gene>
<proteinExistence type="inferred from homology"/>